<reference evidence="3 4" key="2">
    <citation type="journal article" date="2011" name="Stand. Genomic Sci.">
        <title>Complete genome sequence of Truepera radiovictrix type strain (RQ-24).</title>
        <authorList>
            <person name="Ivanova N."/>
            <person name="Rohde C."/>
            <person name="Munk C."/>
            <person name="Nolan M."/>
            <person name="Lucas S."/>
            <person name="Del Rio T.G."/>
            <person name="Tice H."/>
            <person name="Deshpande S."/>
            <person name="Cheng J.F."/>
            <person name="Tapia R."/>
            <person name="Han C."/>
            <person name="Goodwin L."/>
            <person name="Pitluck S."/>
            <person name="Liolios K."/>
            <person name="Mavromatis K."/>
            <person name="Mikhailova N."/>
            <person name="Pati A."/>
            <person name="Chen A."/>
            <person name="Palaniappan K."/>
            <person name="Land M."/>
            <person name="Hauser L."/>
            <person name="Chang Y.J."/>
            <person name="Jeffries C.D."/>
            <person name="Brambilla E."/>
            <person name="Rohde M."/>
            <person name="Goker M."/>
            <person name="Tindall B.J."/>
            <person name="Woyke T."/>
            <person name="Bristow J."/>
            <person name="Eisen J.A."/>
            <person name="Markowitz V."/>
            <person name="Hugenholtz P."/>
            <person name="Kyrpides N.C."/>
            <person name="Klenk H.P."/>
            <person name="Lapidus A."/>
        </authorList>
    </citation>
    <scope>NUCLEOTIDE SEQUENCE [LARGE SCALE GENOMIC DNA]</scope>
    <source>
        <strain evidence="4">DSM 17093 / CIP 108686 / LMG 22925 / RQ-24</strain>
    </source>
</reference>
<evidence type="ECO:0000256" key="2">
    <source>
        <dbReference type="SAM" id="Phobius"/>
    </source>
</evidence>
<gene>
    <name evidence="3" type="ordered locus">Trad_1956</name>
</gene>
<dbReference type="RefSeq" id="WP_013178435.1">
    <property type="nucleotide sequence ID" value="NC_014221.1"/>
</dbReference>
<reference evidence="4" key="1">
    <citation type="submission" date="2010-05" db="EMBL/GenBank/DDBJ databases">
        <title>The complete genome of Truepera radiovictris DSM 17093.</title>
        <authorList>
            <consortium name="US DOE Joint Genome Institute (JGI-PGF)"/>
            <person name="Lucas S."/>
            <person name="Copeland A."/>
            <person name="Lapidus A."/>
            <person name="Glavina del Rio T."/>
            <person name="Dalin E."/>
            <person name="Tice H."/>
            <person name="Bruce D."/>
            <person name="Goodwin L."/>
            <person name="Pitluck S."/>
            <person name="Kyrpides N."/>
            <person name="Mavromatis K."/>
            <person name="Ovchinnikova G."/>
            <person name="Munk A.C."/>
            <person name="Detter J.C."/>
            <person name="Han C."/>
            <person name="Tapia R."/>
            <person name="Land M."/>
            <person name="Hauser L."/>
            <person name="Markowitz V."/>
            <person name="Cheng J.-F."/>
            <person name="Hugenholtz P."/>
            <person name="Woyke T."/>
            <person name="Wu D."/>
            <person name="Tindall B."/>
            <person name="Pomrenke H.G."/>
            <person name="Brambilla E."/>
            <person name="Klenk H.-P."/>
            <person name="Eisen J.A."/>
        </authorList>
    </citation>
    <scope>NUCLEOTIDE SEQUENCE [LARGE SCALE GENOMIC DNA]</scope>
    <source>
        <strain evidence="4">DSM 17093 / CIP 108686 / LMG 22925 / RQ-24</strain>
    </source>
</reference>
<dbReference type="STRING" id="649638.Trad_1956"/>
<dbReference type="Pfam" id="PF18949">
    <property type="entry name" value="DUF5693"/>
    <property type="match status" value="1"/>
</dbReference>
<sequence length="633" mass="66397">MTTRGVLYLLVLLSLIPGGWLAYRRVQHEGSRTAVTLLLDEAALTEQAAYKGLDPMALAERYREAGLNGVALFEDTLHTLALKGRVALLPSTDARAAAALRGEGLALPPQSLLVAELEPGALTGALAKTAPAPETLSLAGRTWYVFPDPADGSGADRPAGPDRELLAAYHEAGWDVAYRPLNYPGLQNVGADFPPEARYLIHGGLEVAGNPEALADTVAASQSYLTGLIEGTPQAGLADVLGEVPAARVFSLAQDWLNTLPPEEAASKYVLAASERGAQLLYVRPYTTERVGEMVAATEALIRSLRAGLEARGFLVGPVEAAAYESPILLRALAALGVLAGLVLLAGLYPGLWGAFVAFGVLALGVLAAGFSWGALALVAALSFPVLGYALLPPKLWALGGATLVSLVGATLLAAVGSDRDTLLAVTPFAGVAATLVVPPALFAFHVALRARPPARWVTDFWNAPVRLGYVLLTLLGLAAFALLLLRRGNFPVLPASEAELGLRALLSEWFARPRFKELLGHPLAVLALLNARWPLWVRGLLLSAGVVAQASVVNSFSHYHTPLLVSLERTLVALALGLALGLVLTPAVRLGERLVTRWLARGGAAGTPPQTPQAHPPSQSAPRGPRRSSARG</sequence>
<feature type="transmembrane region" description="Helical" evidence="2">
    <location>
        <begin position="356"/>
        <end position="384"/>
    </location>
</feature>
<dbReference type="InterPro" id="IPR043748">
    <property type="entry name" value="DUF5693"/>
</dbReference>
<keyword evidence="2" id="KW-1133">Transmembrane helix</keyword>
<feature type="transmembrane region" description="Helical" evidence="2">
    <location>
        <begin position="536"/>
        <end position="560"/>
    </location>
</feature>
<keyword evidence="2" id="KW-0472">Membrane</keyword>
<evidence type="ECO:0000313" key="4">
    <source>
        <dbReference type="Proteomes" id="UP000000379"/>
    </source>
</evidence>
<evidence type="ECO:0000256" key="1">
    <source>
        <dbReference type="SAM" id="MobiDB-lite"/>
    </source>
</evidence>
<dbReference type="KEGG" id="tra:Trad_1956"/>
<proteinExistence type="predicted"/>
<keyword evidence="4" id="KW-1185">Reference proteome</keyword>
<name>D7CQT6_TRURR</name>
<dbReference type="HOGENOM" id="CLU_023389_0_0_0"/>
<dbReference type="EMBL" id="CP002049">
    <property type="protein sequence ID" value="ADI15070.1"/>
    <property type="molecule type" value="Genomic_DNA"/>
</dbReference>
<feature type="region of interest" description="Disordered" evidence="1">
    <location>
        <begin position="603"/>
        <end position="633"/>
    </location>
</feature>
<keyword evidence="2" id="KW-0812">Transmembrane</keyword>
<protein>
    <submittedName>
        <fullName evidence="3">Uncharacterized protein</fullName>
    </submittedName>
</protein>
<evidence type="ECO:0000313" key="3">
    <source>
        <dbReference type="EMBL" id="ADI15070.1"/>
    </source>
</evidence>
<feature type="transmembrane region" description="Helical" evidence="2">
    <location>
        <begin position="423"/>
        <end position="448"/>
    </location>
</feature>
<feature type="transmembrane region" description="Helical" evidence="2">
    <location>
        <begin position="572"/>
        <end position="592"/>
    </location>
</feature>
<dbReference type="Proteomes" id="UP000000379">
    <property type="component" value="Chromosome"/>
</dbReference>
<feature type="transmembrane region" description="Helical" evidence="2">
    <location>
        <begin position="328"/>
        <end position="349"/>
    </location>
</feature>
<dbReference type="OrthoDB" id="3805529at2"/>
<dbReference type="eggNOG" id="ENOG502Z8QQ">
    <property type="taxonomic scope" value="Bacteria"/>
</dbReference>
<feature type="transmembrane region" description="Helical" evidence="2">
    <location>
        <begin position="396"/>
        <end position="416"/>
    </location>
</feature>
<organism evidence="3 4">
    <name type="scientific">Truepera radiovictrix (strain DSM 17093 / CIP 108686 / LMG 22925 / RQ-24)</name>
    <dbReference type="NCBI Taxonomy" id="649638"/>
    <lineage>
        <taxon>Bacteria</taxon>
        <taxon>Thermotogati</taxon>
        <taxon>Deinococcota</taxon>
        <taxon>Deinococci</taxon>
        <taxon>Trueperales</taxon>
        <taxon>Trueperaceae</taxon>
        <taxon>Truepera</taxon>
    </lineage>
</organism>
<accession>D7CQT6</accession>
<dbReference type="AlphaFoldDB" id="D7CQT6"/>
<feature type="transmembrane region" description="Helical" evidence="2">
    <location>
        <begin position="468"/>
        <end position="486"/>
    </location>
</feature>